<evidence type="ECO:0000259" key="5">
    <source>
        <dbReference type="Pfam" id="PF01420"/>
    </source>
</evidence>
<dbReference type="RefSeq" id="WP_054064979.1">
    <property type="nucleotide sequence ID" value="NZ_CP020121.1"/>
</dbReference>
<dbReference type="InterPro" id="IPR044946">
    <property type="entry name" value="Restrct_endonuc_typeI_TRD_sf"/>
</dbReference>
<sequence length="461" mass="51759">MTPGLDEDKVFIVHRGNMQTRHDPYYYLPKFVRLEARVTARSTARLRDYVMVMSGGSTPKKEGEEKYYSDQESGIPFVRVQNLNVDGHLSLDEVKYVNRETHEGLLNRSKVLQDDLLVKITGVGRMAVASVPPIGFEGNINQHIARIRTESRATSEALAAWLNTDIAETLAKRRSTGGTRPALDYPALRSIPVILDKQVHNELSGAYEQYKQAEAKASELLGGIDEYLLSELGITLPPEPENTIDNRIFTAQRKELVGWRFDPQALHPEREACVDALRRLNSLSLKSVCLFVRDLRTEIPEGATYIGLENIESNTGRYIPSSEKETVSSAFAFRKGQVLFPKLRPYLNKVFCAPFDGLCSTEFHVLEGRSVSSEFLALYLRSQVVVKQTKHLMSGNTLPRLQTEDIEDLLIPVADPVIQEKIVSEANRRMTEAENLRTKAASELSAAKRRIEAMLLGEVTV</sequence>
<evidence type="ECO:0000256" key="1">
    <source>
        <dbReference type="ARBA" id="ARBA00010923"/>
    </source>
</evidence>
<feature type="coiled-coil region" evidence="4">
    <location>
        <begin position="423"/>
        <end position="450"/>
    </location>
</feature>
<dbReference type="OrthoDB" id="5298944at2"/>
<dbReference type="Gene3D" id="3.90.220.20">
    <property type="entry name" value="DNA methylase specificity domains"/>
    <property type="match status" value="3"/>
</dbReference>
<dbReference type="KEGG" id="cke:B5M06_01550"/>
<dbReference type="SUPFAM" id="SSF116734">
    <property type="entry name" value="DNA methylase specificity domain"/>
    <property type="match status" value="2"/>
</dbReference>
<dbReference type="EMBL" id="CP020121">
    <property type="protein sequence ID" value="AQZ97139.1"/>
    <property type="molecule type" value="Genomic_DNA"/>
</dbReference>
<protein>
    <recommendedName>
        <fullName evidence="5">Type I restriction modification DNA specificity domain-containing protein</fullName>
    </recommendedName>
</protein>
<dbReference type="Pfam" id="PF01420">
    <property type="entry name" value="Methylase_S"/>
    <property type="match status" value="1"/>
</dbReference>
<dbReference type="GeneID" id="83037997"/>
<dbReference type="AlphaFoldDB" id="A0A1V0BB34"/>
<accession>A0A1V0BB34</accession>
<organism evidence="6 7">
    <name type="scientific">Comamonas kerstersii</name>
    <dbReference type="NCBI Taxonomy" id="225992"/>
    <lineage>
        <taxon>Bacteria</taxon>
        <taxon>Pseudomonadati</taxon>
        <taxon>Pseudomonadota</taxon>
        <taxon>Betaproteobacteria</taxon>
        <taxon>Burkholderiales</taxon>
        <taxon>Comamonadaceae</taxon>
        <taxon>Comamonas</taxon>
    </lineage>
</organism>
<dbReference type="InterPro" id="IPR051212">
    <property type="entry name" value="Type-I_RE_S_subunit"/>
</dbReference>
<keyword evidence="3" id="KW-0238">DNA-binding</keyword>
<reference evidence="6 7" key="1">
    <citation type="submission" date="2017-03" db="EMBL/GenBank/DDBJ databases">
        <title>Rapid Whole Genome Sequencing of Comamonas kerstersii Causing Continuous ambulatory Peritoneal Dialysis-Associated Peritonitis.</title>
        <authorList>
            <person name="Zheng B."/>
        </authorList>
    </citation>
    <scope>NUCLEOTIDE SEQUENCE [LARGE SCALE GENOMIC DNA]</scope>
    <source>
        <strain evidence="6 7">8943</strain>
    </source>
</reference>
<gene>
    <name evidence="6" type="ORF">B5M06_01550</name>
</gene>
<name>A0A1V0BB34_9BURK</name>
<evidence type="ECO:0000256" key="4">
    <source>
        <dbReference type="SAM" id="Coils"/>
    </source>
</evidence>
<keyword evidence="4" id="KW-0175">Coiled coil</keyword>
<evidence type="ECO:0000313" key="7">
    <source>
        <dbReference type="Proteomes" id="UP000242792"/>
    </source>
</evidence>
<dbReference type="InterPro" id="IPR000055">
    <property type="entry name" value="Restrct_endonuc_typeI_TRD"/>
</dbReference>
<dbReference type="REBASE" id="192884">
    <property type="entry name" value="S.Cke8943ORF1545P"/>
</dbReference>
<dbReference type="PANTHER" id="PTHR43140">
    <property type="entry name" value="TYPE-1 RESTRICTION ENZYME ECOKI SPECIFICITY PROTEIN"/>
    <property type="match status" value="1"/>
</dbReference>
<dbReference type="PANTHER" id="PTHR43140:SF1">
    <property type="entry name" value="TYPE I RESTRICTION ENZYME ECOKI SPECIFICITY SUBUNIT"/>
    <property type="match status" value="1"/>
</dbReference>
<evidence type="ECO:0000256" key="3">
    <source>
        <dbReference type="ARBA" id="ARBA00023125"/>
    </source>
</evidence>
<feature type="domain" description="Type I restriction modification DNA specificity" evidence="5">
    <location>
        <begin position="330"/>
        <end position="424"/>
    </location>
</feature>
<evidence type="ECO:0000256" key="2">
    <source>
        <dbReference type="ARBA" id="ARBA00022747"/>
    </source>
</evidence>
<evidence type="ECO:0000313" key="6">
    <source>
        <dbReference type="EMBL" id="AQZ97139.1"/>
    </source>
</evidence>
<keyword evidence="2" id="KW-0680">Restriction system</keyword>
<dbReference type="Proteomes" id="UP000242792">
    <property type="component" value="Chromosome"/>
</dbReference>
<proteinExistence type="inferred from homology"/>
<comment type="similarity">
    <text evidence="1">Belongs to the type-I restriction system S methylase family.</text>
</comment>
<dbReference type="GO" id="GO:0003677">
    <property type="term" value="F:DNA binding"/>
    <property type="evidence" value="ECO:0007669"/>
    <property type="project" value="UniProtKB-KW"/>
</dbReference>
<dbReference type="GO" id="GO:0009307">
    <property type="term" value="P:DNA restriction-modification system"/>
    <property type="evidence" value="ECO:0007669"/>
    <property type="project" value="UniProtKB-KW"/>
</dbReference>